<reference evidence="1 4" key="3">
    <citation type="submission" date="2018-08" db="EMBL/GenBank/DDBJ databases">
        <title>Complete genome of the Arcobacter marinus type strain JCM 15502.</title>
        <authorList>
            <person name="Miller W.G."/>
            <person name="Yee E."/>
            <person name="Huynh S."/>
            <person name="Parker C.T."/>
        </authorList>
    </citation>
    <scope>NUCLEOTIDE SEQUENCE [LARGE SCALE GENOMIC DNA]</scope>
    <source>
        <strain evidence="1 4">JCM 15502</strain>
    </source>
</reference>
<sequence length="294" mass="34953">MQCMICGRQVGGEKSIRNRNLNEIPPFNEKINIEIEKSLQKRVDSFRKKKFYYVLYEKIKEKNNYSDEMMYGLLKSMLSLATEAKIKTIEESKFCKLNNEPKLTEWLIKFLDRDFHIRSELKGKYILTKKNVKVDLMLYPKEHLIECGFDKDYFAIEIKYLDPFHELFKKGSEMFWQAITYKDSAFEIKNKTIIPKFTLVFTNLSFKNQRKKLLSRVDWDMPSMWRAYSHLASHAGVGILEILEPYIDYKTKEKSQTGWKIFFATSEYFTKDREGNYKLNNPYVSRKKSAGNIS</sequence>
<dbReference type="KEGG" id="amar:AMRN_1218"/>
<dbReference type="EMBL" id="CP032101">
    <property type="protein sequence ID" value="AXX86961.1"/>
    <property type="molecule type" value="Genomic_DNA"/>
</dbReference>
<accession>A0A347TK33</accession>
<keyword evidence="3" id="KW-1185">Reference proteome</keyword>
<organism evidence="1 4">
    <name type="scientific">Malaciobacter marinus</name>
    <dbReference type="NCBI Taxonomy" id="505249"/>
    <lineage>
        <taxon>Bacteria</taxon>
        <taxon>Pseudomonadati</taxon>
        <taxon>Campylobacterota</taxon>
        <taxon>Epsilonproteobacteria</taxon>
        <taxon>Campylobacterales</taxon>
        <taxon>Arcobacteraceae</taxon>
        <taxon>Malaciobacter</taxon>
    </lineage>
</organism>
<dbReference type="Proteomes" id="UP000224740">
    <property type="component" value="Unassembled WGS sequence"/>
</dbReference>
<name>A0A347TK33_9BACT</name>
<reference evidence="3" key="1">
    <citation type="submission" date="2017-09" db="EMBL/GenBank/DDBJ databases">
        <title>Arcobacter canalis sp. nov., a new species isolated from a water canal contaminated with urban sewage.</title>
        <authorList>
            <person name="Perez-Cataluna A."/>
            <person name="Salas-Masso N."/>
            <person name="Figueras M.J."/>
        </authorList>
    </citation>
    <scope>NUCLEOTIDE SEQUENCE [LARGE SCALE GENOMIC DNA]</scope>
    <source>
        <strain evidence="3">CECT 7727</strain>
    </source>
</reference>
<gene>
    <name evidence="1" type="ORF">AMRN_1218</name>
    <name evidence="2" type="ORF">CPH92_14115</name>
</gene>
<evidence type="ECO:0000313" key="1">
    <source>
        <dbReference type="EMBL" id="AXX86961.1"/>
    </source>
</evidence>
<evidence type="ECO:0000313" key="3">
    <source>
        <dbReference type="Proteomes" id="UP000224740"/>
    </source>
</evidence>
<dbReference type="EMBL" id="NXAO01000128">
    <property type="protein sequence ID" value="PHO14021.1"/>
    <property type="molecule type" value="Genomic_DNA"/>
</dbReference>
<evidence type="ECO:0000313" key="2">
    <source>
        <dbReference type="EMBL" id="PHO14021.1"/>
    </source>
</evidence>
<protein>
    <submittedName>
        <fullName evidence="1">Uncharacterized protein</fullName>
    </submittedName>
</protein>
<dbReference type="RefSeq" id="WP_099312762.1">
    <property type="nucleotide sequence ID" value="NZ_CP032101.1"/>
</dbReference>
<reference evidence="2" key="2">
    <citation type="submission" date="2017-09" db="EMBL/GenBank/DDBJ databases">
        <authorList>
            <person name="Perez-Cataluna A."/>
            <person name="Figueras M.J."/>
            <person name="Salas-Masso N."/>
        </authorList>
    </citation>
    <scope>NUCLEOTIDE SEQUENCE</scope>
    <source>
        <strain evidence="2">CECT 7727</strain>
    </source>
</reference>
<dbReference type="Proteomes" id="UP000264693">
    <property type="component" value="Chromosome"/>
</dbReference>
<evidence type="ECO:0000313" key="4">
    <source>
        <dbReference type="Proteomes" id="UP000264693"/>
    </source>
</evidence>
<dbReference type="AlphaFoldDB" id="A0A347TK33"/>
<proteinExistence type="predicted"/>